<dbReference type="EMBL" id="JACCBM010000001">
    <property type="protein sequence ID" value="NYD72157.1"/>
    <property type="molecule type" value="Genomic_DNA"/>
</dbReference>
<dbReference type="PANTHER" id="PTHR43245">
    <property type="entry name" value="BIFUNCTIONAL POLYMYXIN RESISTANCE PROTEIN ARNA"/>
    <property type="match status" value="1"/>
</dbReference>
<accession>A0A852STH5</accession>
<dbReference type="InterPro" id="IPR001509">
    <property type="entry name" value="Epimerase_deHydtase"/>
</dbReference>
<feature type="domain" description="NAD-dependent epimerase/dehydratase" evidence="2">
    <location>
        <begin position="3"/>
        <end position="265"/>
    </location>
</feature>
<dbReference type="Gene3D" id="3.40.50.720">
    <property type="entry name" value="NAD(P)-binding Rossmann-like Domain"/>
    <property type="match status" value="1"/>
</dbReference>
<evidence type="ECO:0000313" key="4">
    <source>
        <dbReference type="Proteomes" id="UP000549913"/>
    </source>
</evidence>
<comment type="caution">
    <text evidence="3">The sequence shown here is derived from an EMBL/GenBank/DDBJ whole genome shotgun (WGS) entry which is preliminary data.</text>
</comment>
<dbReference type="SUPFAM" id="SSF51735">
    <property type="entry name" value="NAD(P)-binding Rossmann-fold domains"/>
    <property type="match status" value="1"/>
</dbReference>
<dbReference type="InterPro" id="IPR036291">
    <property type="entry name" value="NAD(P)-bd_dom_sf"/>
</dbReference>
<dbReference type="InterPro" id="IPR050177">
    <property type="entry name" value="Lipid_A_modif_metabolic_enz"/>
</dbReference>
<gene>
    <name evidence="3" type="ORF">BJ984_003315</name>
</gene>
<name>A0A852STH5_9MICO</name>
<protein>
    <submittedName>
        <fullName evidence="3">Nucleoside-diphosphate-sugar epimerase</fullName>
    </submittedName>
</protein>
<feature type="compositionally biased region" description="Low complexity" evidence="1">
    <location>
        <begin position="41"/>
        <end position="80"/>
    </location>
</feature>
<feature type="region of interest" description="Disordered" evidence="1">
    <location>
        <begin position="327"/>
        <end position="366"/>
    </location>
</feature>
<dbReference type="RefSeq" id="WP_179548965.1">
    <property type="nucleotide sequence ID" value="NZ_BSEW01000002.1"/>
</dbReference>
<evidence type="ECO:0000256" key="1">
    <source>
        <dbReference type="SAM" id="MobiDB-lite"/>
    </source>
</evidence>
<dbReference type="AlphaFoldDB" id="A0A852STH5"/>
<proteinExistence type="predicted"/>
<feature type="region of interest" description="Disordered" evidence="1">
    <location>
        <begin position="29"/>
        <end position="82"/>
    </location>
</feature>
<dbReference type="Proteomes" id="UP000549913">
    <property type="component" value="Unassembled WGS sequence"/>
</dbReference>
<dbReference type="Pfam" id="PF01370">
    <property type="entry name" value="Epimerase"/>
    <property type="match status" value="1"/>
</dbReference>
<feature type="compositionally biased region" description="Low complexity" evidence="1">
    <location>
        <begin position="339"/>
        <end position="358"/>
    </location>
</feature>
<keyword evidence="4" id="KW-1185">Reference proteome</keyword>
<organism evidence="3 4">
    <name type="scientific">Herbiconiux flava</name>
    <dbReference type="NCBI Taxonomy" id="881268"/>
    <lineage>
        <taxon>Bacteria</taxon>
        <taxon>Bacillati</taxon>
        <taxon>Actinomycetota</taxon>
        <taxon>Actinomycetes</taxon>
        <taxon>Micrococcales</taxon>
        <taxon>Microbacteriaceae</taxon>
        <taxon>Herbiconiux</taxon>
    </lineage>
</organism>
<evidence type="ECO:0000259" key="2">
    <source>
        <dbReference type="Pfam" id="PF01370"/>
    </source>
</evidence>
<reference evidence="3 4" key="1">
    <citation type="submission" date="2020-07" db="EMBL/GenBank/DDBJ databases">
        <title>Sequencing the genomes of 1000 actinobacteria strains.</title>
        <authorList>
            <person name="Klenk H.-P."/>
        </authorList>
    </citation>
    <scope>NUCLEOTIDE SEQUENCE [LARGE SCALE GENOMIC DNA]</scope>
    <source>
        <strain evidence="3 4">DSM 26474</strain>
    </source>
</reference>
<sequence>MHVVVTGSSGRLGRSVVAGLLAHGHRVTGLDRAPAAPPVATPASAAHDTPETAAAPDTTTAASAQPAAALDTTTAASAQPAPAPYAEHHLDLRDADALDALFAELRPDAVVHLAAIAVPFSAPELEILGTNTTLAYTVCAAADRAGVARTLVASSPTVLGYTLPTWRPRTLPLDEDSPVEPAHAYALSKAVLEEEVRMFARTSPHVFGSFRPCYVISPEEWAGAPTQQGHTVIDRLRDPALAAVSLFNYVDARDAADFVDVWLRADPAAIDGECFFVGAADALAVEPVASLWREHAPTLGEAADALGPGAPVFSVAKAERMLGWRPSRTWRTELPNPPAALAAHPSTTEGPGPTSSPTIEERAARS</sequence>
<evidence type="ECO:0000313" key="3">
    <source>
        <dbReference type="EMBL" id="NYD72157.1"/>
    </source>
</evidence>